<evidence type="ECO:0000313" key="3">
    <source>
        <dbReference type="Proteomes" id="UP000245119"/>
    </source>
</evidence>
<name>A0A2T7NDI1_POMCA</name>
<evidence type="ECO:0000256" key="1">
    <source>
        <dbReference type="SAM" id="MobiDB-lite"/>
    </source>
</evidence>
<protein>
    <submittedName>
        <fullName evidence="2">Uncharacterized protein</fullName>
    </submittedName>
</protein>
<accession>A0A2T7NDI1</accession>
<keyword evidence="3" id="KW-1185">Reference proteome</keyword>
<feature type="region of interest" description="Disordered" evidence="1">
    <location>
        <begin position="298"/>
        <end position="317"/>
    </location>
</feature>
<organism evidence="2 3">
    <name type="scientific">Pomacea canaliculata</name>
    <name type="common">Golden apple snail</name>
    <dbReference type="NCBI Taxonomy" id="400727"/>
    <lineage>
        <taxon>Eukaryota</taxon>
        <taxon>Metazoa</taxon>
        <taxon>Spiralia</taxon>
        <taxon>Lophotrochozoa</taxon>
        <taxon>Mollusca</taxon>
        <taxon>Gastropoda</taxon>
        <taxon>Caenogastropoda</taxon>
        <taxon>Architaenioglossa</taxon>
        <taxon>Ampullarioidea</taxon>
        <taxon>Ampullariidae</taxon>
        <taxon>Pomacea</taxon>
    </lineage>
</organism>
<evidence type="ECO:0000313" key="2">
    <source>
        <dbReference type="EMBL" id="PVD19234.1"/>
    </source>
</evidence>
<dbReference type="AlphaFoldDB" id="A0A2T7NDI1"/>
<reference evidence="2 3" key="1">
    <citation type="submission" date="2018-04" db="EMBL/GenBank/DDBJ databases">
        <title>The genome of golden apple snail Pomacea canaliculata provides insight into stress tolerance and invasive adaptation.</title>
        <authorList>
            <person name="Liu C."/>
            <person name="Liu B."/>
            <person name="Ren Y."/>
            <person name="Zhang Y."/>
            <person name="Wang H."/>
            <person name="Li S."/>
            <person name="Jiang F."/>
            <person name="Yin L."/>
            <person name="Zhang G."/>
            <person name="Qian W."/>
            <person name="Fan W."/>
        </authorList>
    </citation>
    <scope>NUCLEOTIDE SEQUENCE [LARGE SCALE GENOMIC DNA]</scope>
    <source>
        <strain evidence="2">SZHN2017</strain>
        <tissue evidence="2">Muscle</tissue>
    </source>
</reference>
<comment type="caution">
    <text evidence="2">The sequence shown here is derived from an EMBL/GenBank/DDBJ whole genome shotgun (WGS) entry which is preliminary data.</text>
</comment>
<proteinExistence type="predicted"/>
<gene>
    <name evidence="2" type="ORF">C0Q70_19720</name>
</gene>
<dbReference type="EMBL" id="PZQS01000013">
    <property type="protein sequence ID" value="PVD19234.1"/>
    <property type="molecule type" value="Genomic_DNA"/>
</dbReference>
<sequence length="317" mass="35101">MYIPCLFVVQAPVGTAPRIYMYTPVACTPLLQITNLSTASHDVCARQDIYRLLVTSMTGFTGIFSKHFALETWRQSAPFPFSPLPPLLVGKDWGLMLNLALAVSRCRLFTSFERRSSHATTAATIPLLQPLATSTSLKAQRDIRRKPFFHIWASLTTAGELHMQVNGIPQKLANTRALPCVAHNACRVSEGCIKGFHSSVQRRFYQNEILSTLQGLKPVDQLKHGKMSVRGVTTFNDLVLSRTGREGETEMQSDAWADDIMVDTWNGVPRGECPPPCEWLICRPSPAGVESLTATVITNLPPSPSPHHHVNNDGRLK</sequence>
<dbReference type="Proteomes" id="UP000245119">
    <property type="component" value="Linkage Group LG13"/>
</dbReference>